<name>A0A1W1VY07_9FIRM</name>
<organism evidence="2 3">
    <name type="scientific">Thermanaeromonas toyohensis ToBE</name>
    <dbReference type="NCBI Taxonomy" id="698762"/>
    <lineage>
        <taxon>Bacteria</taxon>
        <taxon>Bacillati</taxon>
        <taxon>Bacillota</taxon>
        <taxon>Clostridia</taxon>
        <taxon>Neomoorellales</taxon>
        <taxon>Neomoorellaceae</taxon>
        <taxon>Thermanaeromonas</taxon>
    </lineage>
</organism>
<dbReference type="AlphaFoldDB" id="A0A1W1VY07"/>
<reference evidence="2 3" key="1">
    <citation type="submission" date="2017-04" db="EMBL/GenBank/DDBJ databases">
        <authorList>
            <person name="Afonso C.L."/>
            <person name="Miller P.J."/>
            <person name="Scott M.A."/>
            <person name="Spackman E."/>
            <person name="Goraichik I."/>
            <person name="Dimitrov K.M."/>
            <person name="Suarez D.L."/>
            <person name="Swayne D.E."/>
        </authorList>
    </citation>
    <scope>NUCLEOTIDE SEQUENCE [LARGE SCALE GENOMIC DNA]</scope>
    <source>
        <strain evidence="2 3">ToBE</strain>
    </source>
</reference>
<gene>
    <name evidence="2" type="ORF">SAMN00808754_2145</name>
</gene>
<sequence length="89" mass="10189">MNGSLHHEVRRALQIDLEQIKYLAEAAGMVNSPGIRHTLLKHICSEVHEAMFWNHHLAHMDHMPPPYSPPYHPPYGDPFTMQEKPGDGK</sequence>
<dbReference type="EMBL" id="LT838272">
    <property type="protein sequence ID" value="SMB98130.1"/>
    <property type="molecule type" value="Genomic_DNA"/>
</dbReference>
<proteinExistence type="predicted"/>
<feature type="compositionally biased region" description="Pro residues" evidence="1">
    <location>
        <begin position="67"/>
        <end position="76"/>
    </location>
</feature>
<evidence type="ECO:0000313" key="3">
    <source>
        <dbReference type="Proteomes" id="UP000192569"/>
    </source>
</evidence>
<protein>
    <submittedName>
        <fullName evidence="2">Uncharacterized protein</fullName>
    </submittedName>
</protein>
<dbReference type="OrthoDB" id="1727302at2"/>
<dbReference type="Proteomes" id="UP000192569">
    <property type="component" value="Chromosome I"/>
</dbReference>
<evidence type="ECO:0000256" key="1">
    <source>
        <dbReference type="SAM" id="MobiDB-lite"/>
    </source>
</evidence>
<accession>A0A1W1VY07</accession>
<keyword evidence="3" id="KW-1185">Reference proteome</keyword>
<dbReference type="RefSeq" id="WP_157109931.1">
    <property type="nucleotide sequence ID" value="NZ_LT838272.1"/>
</dbReference>
<feature type="region of interest" description="Disordered" evidence="1">
    <location>
        <begin position="67"/>
        <end position="89"/>
    </location>
</feature>
<evidence type="ECO:0000313" key="2">
    <source>
        <dbReference type="EMBL" id="SMB98130.1"/>
    </source>
</evidence>